<evidence type="ECO:0000259" key="2">
    <source>
        <dbReference type="Pfam" id="PF14206"/>
    </source>
</evidence>
<accession>A0ABS1WRF7</accession>
<evidence type="ECO:0000313" key="4">
    <source>
        <dbReference type="Proteomes" id="UP000661077"/>
    </source>
</evidence>
<feature type="domain" description="Cysteine-rich CPCC" evidence="2">
    <location>
        <begin position="8"/>
        <end position="58"/>
    </location>
</feature>
<sequence length="247" mass="27659">MKGAEKSFPCPSCGFEVFSGPAGSYEICRLCGWEDDHVQLRFPALAGGANKSSLFQHQLLALAKWPATVAVANGFRRAKGWRPACEVMSPRSPASGREYFNAAAEEVPQYYWQQHATRLQVAGAGAGEKRAFTQRRQRRGSARSLGIQMGAGEFWFEVRKRRNLFFLAALSWLVIGPVCFFLYSAVLPTELLPGYAAIFTWMALMWWLQKRVTDLSCFSCGEQAFSHAFFFMRHARCKHCGAAYVGT</sequence>
<dbReference type="EMBL" id="JAEVLS010000001">
    <property type="protein sequence ID" value="MBM0103560.1"/>
    <property type="molecule type" value="Genomic_DNA"/>
</dbReference>
<feature type="transmembrane region" description="Helical" evidence="1">
    <location>
        <begin position="192"/>
        <end position="208"/>
    </location>
</feature>
<dbReference type="Pfam" id="PF14206">
    <property type="entry name" value="Cys_rich_CPCC"/>
    <property type="match status" value="1"/>
</dbReference>
<keyword evidence="1" id="KW-0812">Transmembrane</keyword>
<organism evidence="3 4">
    <name type="scientific">Steroidobacter gossypii</name>
    <dbReference type="NCBI Taxonomy" id="2805490"/>
    <lineage>
        <taxon>Bacteria</taxon>
        <taxon>Pseudomonadati</taxon>
        <taxon>Pseudomonadota</taxon>
        <taxon>Gammaproteobacteria</taxon>
        <taxon>Steroidobacterales</taxon>
        <taxon>Steroidobacteraceae</taxon>
        <taxon>Steroidobacter</taxon>
    </lineage>
</organism>
<evidence type="ECO:0000256" key="1">
    <source>
        <dbReference type="SAM" id="Phobius"/>
    </source>
</evidence>
<dbReference type="InterPro" id="IPR025983">
    <property type="entry name" value="Cys_rich_CPCC"/>
</dbReference>
<proteinExistence type="predicted"/>
<keyword evidence="4" id="KW-1185">Reference proteome</keyword>
<feature type="transmembrane region" description="Helical" evidence="1">
    <location>
        <begin position="164"/>
        <end position="186"/>
    </location>
</feature>
<evidence type="ECO:0000313" key="3">
    <source>
        <dbReference type="EMBL" id="MBM0103560.1"/>
    </source>
</evidence>
<comment type="caution">
    <text evidence="3">The sequence shown here is derived from an EMBL/GenBank/DDBJ whole genome shotgun (WGS) entry which is preliminary data.</text>
</comment>
<gene>
    <name evidence="3" type="ORF">JM946_02340</name>
</gene>
<dbReference type="Proteomes" id="UP000661077">
    <property type="component" value="Unassembled WGS sequence"/>
</dbReference>
<name>A0ABS1WRF7_9GAMM</name>
<keyword evidence="1" id="KW-0472">Membrane</keyword>
<keyword evidence="1" id="KW-1133">Transmembrane helix</keyword>
<protein>
    <recommendedName>
        <fullName evidence="2">Cysteine-rich CPCC domain-containing protein</fullName>
    </recommendedName>
</protein>
<reference evidence="3 4" key="1">
    <citation type="journal article" date="2021" name="Int. J. Syst. Evol. Microbiol.">
        <title>Steroidobacter gossypii sp. nov., isolated from soil of cotton cropping field.</title>
        <authorList>
            <person name="Huang R."/>
            <person name="Yang S."/>
            <person name="Zhen C."/>
            <person name="Liu W."/>
        </authorList>
    </citation>
    <scope>NUCLEOTIDE SEQUENCE [LARGE SCALE GENOMIC DNA]</scope>
    <source>
        <strain evidence="3 4">S1-65</strain>
    </source>
</reference>